<sequence length="179" mass="19853">MRGSRSCRGVRRVEHLSHPPTSRRPLVNRLAALLVALATTLALVLVANPAPAQAATAAQRYGAAAEKATNVARAKHDRVKLKGNPCLRKYARIQATKMARKKDIWHQDLNVVLKKCNMSWVGENVAVGYPSGKAVVNQGWMKSKGHRQNILRKQFRLGVVVARKGDDGRWYAAQVFGRR</sequence>
<dbReference type="Pfam" id="PF00188">
    <property type="entry name" value="CAP"/>
    <property type="match status" value="1"/>
</dbReference>
<dbReference type="PANTHER" id="PTHR31157:SF1">
    <property type="entry name" value="SCP DOMAIN-CONTAINING PROTEIN"/>
    <property type="match status" value="1"/>
</dbReference>
<gene>
    <name evidence="3" type="ORF">E2C04_04905</name>
</gene>
<dbReference type="InterPro" id="IPR014044">
    <property type="entry name" value="CAP_dom"/>
</dbReference>
<dbReference type="KEGG" id="ndp:E2C04_04905"/>
<dbReference type="InterPro" id="IPR035940">
    <property type="entry name" value="CAP_sf"/>
</dbReference>
<dbReference type="Proteomes" id="UP000297025">
    <property type="component" value="Chromosome"/>
</dbReference>
<dbReference type="EMBL" id="CP038462">
    <property type="protein sequence ID" value="QCC76726.1"/>
    <property type="molecule type" value="Genomic_DNA"/>
</dbReference>
<dbReference type="SUPFAM" id="SSF55797">
    <property type="entry name" value="PR-1-like"/>
    <property type="match status" value="1"/>
</dbReference>
<dbReference type="CDD" id="cd05379">
    <property type="entry name" value="CAP_bacterial"/>
    <property type="match status" value="1"/>
</dbReference>
<reference evidence="3 4" key="1">
    <citation type="journal article" date="2008" name="Int. J. Syst. Evol. Microbiol.">
        <title>Nocardioides daphniae sp. nov., isolated from Daphnia cucullata (Crustacea: Cladocera).</title>
        <authorList>
            <person name="Toth E.M."/>
            <person name="Keki Z."/>
            <person name="Homonnay Z.G."/>
            <person name="Borsodi A.K."/>
            <person name="Marialigeti K."/>
            <person name="Schumann P."/>
        </authorList>
    </citation>
    <scope>NUCLEOTIDE SEQUENCE [LARGE SCALE GENOMIC DNA]</scope>
    <source>
        <strain evidence="3 4">JCM 16608</strain>
    </source>
</reference>
<feature type="region of interest" description="Disordered" evidence="1">
    <location>
        <begin position="1"/>
        <end position="22"/>
    </location>
</feature>
<dbReference type="PANTHER" id="PTHR31157">
    <property type="entry name" value="SCP DOMAIN-CONTAINING PROTEIN"/>
    <property type="match status" value="1"/>
</dbReference>
<protein>
    <recommendedName>
        <fullName evidence="2">SCP domain-containing protein</fullName>
    </recommendedName>
</protein>
<evidence type="ECO:0000256" key="1">
    <source>
        <dbReference type="SAM" id="MobiDB-lite"/>
    </source>
</evidence>
<dbReference type="Gene3D" id="3.40.33.10">
    <property type="entry name" value="CAP"/>
    <property type="match status" value="1"/>
</dbReference>
<evidence type="ECO:0000259" key="2">
    <source>
        <dbReference type="Pfam" id="PF00188"/>
    </source>
</evidence>
<evidence type="ECO:0000313" key="4">
    <source>
        <dbReference type="Proteomes" id="UP000297025"/>
    </source>
</evidence>
<name>A0A4P7U9T8_9ACTN</name>
<proteinExistence type="predicted"/>
<dbReference type="AlphaFoldDB" id="A0A4P7U9T8"/>
<evidence type="ECO:0000313" key="3">
    <source>
        <dbReference type="EMBL" id="QCC76726.1"/>
    </source>
</evidence>
<accession>A0A4P7U9T8</accession>
<feature type="domain" description="SCP" evidence="2">
    <location>
        <begin position="68"/>
        <end position="174"/>
    </location>
</feature>
<organism evidence="3 4">
    <name type="scientific">Nocardioides daphniae</name>
    <dbReference type="NCBI Taxonomy" id="402297"/>
    <lineage>
        <taxon>Bacteria</taxon>
        <taxon>Bacillati</taxon>
        <taxon>Actinomycetota</taxon>
        <taxon>Actinomycetes</taxon>
        <taxon>Propionibacteriales</taxon>
        <taxon>Nocardioidaceae</taxon>
        <taxon>Nocardioides</taxon>
    </lineage>
</organism>